<dbReference type="PANTHER" id="PTHR43465">
    <property type="entry name" value="DUF1680 DOMAIN PROTEIN (AFU_ORTHOLOGUE AFUA_1G08910)"/>
    <property type="match status" value="1"/>
</dbReference>
<reference evidence="4 5" key="1">
    <citation type="submission" date="2024-05" db="EMBL/GenBank/DDBJ databases">
        <authorList>
            <person name="Venkateswaran K."/>
        </authorList>
    </citation>
    <scope>NUCLEOTIDE SEQUENCE [LARGE SCALE GENOMIC DNA]</scope>
    <source>
        <strain evidence="4 5">179-C4-2-HS</strain>
    </source>
</reference>
<proteinExistence type="predicted"/>
<dbReference type="InterPro" id="IPR049046">
    <property type="entry name" value="Beta-AFase-like_GH127_middle"/>
</dbReference>
<dbReference type="EMBL" id="JAROBZ020000001">
    <property type="protein sequence ID" value="MFB3169231.1"/>
    <property type="molecule type" value="Genomic_DNA"/>
</dbReference>
<dbReference type="InterPro" id="IPR012878">
    <property type="entry name" value="Beta-AFase-like_GH127_cat"/>
</dbReference>
<comment type="caution">
    <text evidence="4">The sequence shown here is derived from an EMBL/GenBank/DDBJ whole genome shotgun (WGS) entry which is preliminary data.</text>
</comment>
<dbReference type="InterPro" id="IPR008928">
    <property type="entry name" value="6-hairpin_glycosidase_sf"/>
</dbReference>
<dbReference type="Proteomes" id="UP001241748">
    <property type="component" value="Unassembled WGS sequence"/>
</dbReference>
<sequence>MNLLQQKMLKPVSFTNVGIDDAFWSPRIKVNREQTILHQYQQCKETGRIDAFKLNWKPGMDNEPHIFWDSDVAKWLEAASYSLATHPDPELDRLVDEVITLIASAQQPDGYLNIYFTVVKPGERWTDLRDAHELYCAGHLIEAGVAHYEATKKRTLLDVICRYADHIDSVFGLEEGKKRGYCGHQEIELALVKLYRITGEKRYLKLSQFFIDERGQEPHYFTQEKVDRKGFFDEFMKYLDNIKEYNQSHKPVREQSKVVGHSVRAMYMYSAMADLAGEFGDESLLKACERLWNHLHTKNMFITGGIGSTGKNEGFTYDYDLPNETSYAETCAAIGLVYWNQRMLQLECDGKYADAMERALYNGVISGVSLDGKKFFYANPLASIGNRHRREWFGCACCPPNLARLLASLGGYVYSQMTDDLVVHLYVQGEAKFDLHGQQIIFKQKTEYPWNGSISIKINLDKPDIFGVKLRIPDWCKRAKLKVNNEEIEINGKLEKGYVRIEREWKNDDSIELELYMPIERMYSHPNVRQNANHVAIQRGPIVYCLESIDNVDFLHKLSLTKEGNLTSIYEESLLGGVVKIVGEAKLTDDPNWKEQLYSTDKPMNKPFQITAIPYYAWDNREPGQMRVWIQEEVK</sequence>
<feature type="domain" description="Non-reducing end beta-L-arabinofuranosidase-like GH127 C-terminal" evidence="3">
    <location>
        <begin position="520"/>
        <end position="631"/>
    </location>
</feature>
<dbReference type="RefSeq" id="WP_306076462.1">
    <property type="nucleotide sequence ID" value="NZ_JAROBZ020000001.1"/>
</dbReference>
<evidence type="ECO:0000313" key="4">
    <source>
        <dbReference type="EMBL" id="MFB3169231.1"/>
    </source>
</evidence>
<organism evidence="4 5">
    <name type="scientific">Neobacillus driksii</name>
    <dbReference type="NCBI Taxonomy" id="3035913"/>
    <lineage>
        <taxon>Bacteria</taxon>
        <taxon>Bacillati</taxon>
        <taxon>Bacillota</taxon>
        <taxon>Bacilli</taxon>
        <taxon>Bacillales</taxon>
        <taxon>Bacillaceae</taxon>
        <taxon>Neobacillus</taxon>
    </lineage>
</organism>
<feature type="domain" description="Non-reducing end beta-L-arabinofuranosidase-like GH127 catalytic" evidence="1">
    <location>
        <begin position="16"/>
        <end position="410"/>
    </location>
</feature>
<dbReference type="SUPFAM" id="SSF48208">
    <property type="entry name" value="Six-hairpin glycosidases"/>
    <property type="match status" value="1"/>
</dbReference>
<dbReference type="Pfam" id="PF07944">
    <property type="entry name" value="Beta-AFase-like_GH127_cat"/>
    <property type="match status" value="1"/>
</dbReference>
<gene>
    <name evidence="4" type="ORF">P5G62_019065</name>
</gene>
<dbReference type="InterPro" id="IPR049049">
    <property type="entry name" value="Beta-AFase-like_GH127_C"/>
</dbReference>
<dbReference type="Pfam" id="PF20736">
    <property type="entry name" value="Glyco_hydro127M"/>
    <property type="match status" value="1"/>
</dbReference>
<accession>A0ABV4YWJ5</accession>
<dbReference type="Pfam" id="PF20737">
    <property type="entry name" value="Glyco_hydro127C"/>
    <property type="match status" value="1"/>
</dbReference>
<protein>
    <submittedName>
        <fullName evidence="4">Beta-L-arabinofuranosidase domain-containing protein</fullName>
    </submittedName>
</protein>
<evidence type="ECO:0000259" key="3">
    <source>
        <dbReference type="Pfam" id="PF20737"/>
    </source>
</evidence>
<dbReference type="InterPro" id="IPR049174">
    <property type="entry name" value="Beta-AFase-like"/>
</dbReference>
<evidence type="ECO:0000259" key="2">
    <source>
        <dbReference type="Pfam" id="PF20736"/>
    </source>
</evidence>
<name>A0ABV4YWJ5_9BACI</name>
<keyword evidence="5" id="KW-1185">Reference proteome</keyword>
<evidence type="ECO:0000259" key="1">
    <source>
        <dbReference type="Pfam" id="PF07944"/>
    </source>
</evidence>
<feature type="domain" description="Non-reducing end beta-L-arabinofuranosidase-like GH127 middle" evidence="2">
    <location>
        <begin position="421"/>
        <end position="517"/>
    </location>
</feature>
<evidence type="ECO:0000313" key="5">
    <source>
        <dbReference type="Proteomes" id="UP001241748"/>
    </source>
</evidence>
<dbReference type="PANTHER" id="PTHR43465:SF2">
    <property type="entry name" value="DUF1680 DOMAIN PROTEIN (AFU_ORTHOLOGUE AFUA_1G08910)"/>
    <property type="match status" value="1"/>
</dbReference>